<name>A0A392VSW2_9FABA</name>
<feature type="non-terminal residue" evidence="1">
    <location>
        <position position="36"/>
    </location>
</feature>
<protein>
    <submittedName>
        <fullName evidence="1">Uncharacterized protein</fullName>
    </submittedName>
</protein>
<dbReference type="AlphaFoldDB" id="A0A392VSW2"/>
<keyword evidence="2" id="KW-1185">Reference proteome</keyword>
<reference evidence="1 2" key="1">
    <citation type="journal article" date="2018" name="Front. Plant Sci.">
        <title>Red Clover (Trifolium pratense) and Zigzag Clover (T. medium) - A Picture of Genomic Similarities and Differences.</title>
        <authorList>
            <person name="Dluhosova J."/>
            <person name="Istvanek J."/>
            <person name="Nedelnik J."/>
            <person name="Repkova J."/>
        </authorList>
    </citation>
    <scope>NUCLEOTIDE SEQUENCE [LARGE SCALE GENOMIC DNA]</scope>
    <source>
        <strain evidence="2">cv. 10/8</strain>
        <tissue evidence="1">Leaf</tissue>
    </source>
</reference>
<organism evidence="1 2">
    <name type="scientific">Trifolium medium</name>
    <dbReference type="NCBI Taxonomy" id="97028"/>
    <lineage>
        <taxon>Eukaryota</taxon>
        <taxon>Viridiplantae</taxon>
        <taxon>Streptophyta</taxon>
        <taxon>Embryophyta</taxon>
        <taxon>Tracheophyta</taxon>
        <taxon>Spermatophyta</taxon>
        <taxon>Magnoliopsida</taxon>
        <taxon>eudicotyledons</taxon>
        <taxon>Gunneridae</taxon>
        <taxon>Pentapetalae</taxon>
        <taxon>rosids</taxon>
        <taxon>fabids</taxon>
        <taxon>Fabales</taxon>
        <taxon>Fabaceae</taxon>
        <taxon>Papilionoideae</taxon>
        <taxon>50 kb inversion clade</taxon>
        <taxon>NPAAA clade</taxon>
        <taxon>Hologalegina</taxon>
        <taxon>IRL clade</taxon>
        <taxon>Trifolieae</taxon>
        <taxon>Trifolium</taxon>
    </lineage>
</organism>
<comment type="caution">
    <text evidence="1">The sequence shown here is derived from an EMBL/GenBank/DDBJ whole genome shotgun (WGS) entry which is preliminary data.</text>
</comment>
<proteinExistence type="predicted"/>
<accession>A0A392VSW2</accession>
<evidence type="ECO:0000313" key="2">
    <source>
        <dbReference type="Proteomes" id="UP000265520"/>
    </source>
</evidence>
<sequence>MNHISTLHEYVPSDESLIAFQTRTAHRADASEQYVE</sequence>
<dbReference type="EMBL" id="LXQA011273540">
    <property type="protein sequence ID" value="MCI91488.1"/>
    <property type="molecule type" value="Genomic_DNA"/>
</dbReference>
<evidence type="ECO:0000313" key="1">
    <source>
        <dbReference type="EMBL" id="MCI91488.1"/>
    </source>
</evidence>
<dbReference type="Proteomes" id="UP000265520">
    <property type="component" value="Unassembled WGS sequence"/>
</dbReference>